<evidence type="ECO:0000313" key="4">
    <source>
        <dbReference type="Proteomes" id="UP000548632"/>
    </source>
</evidence>
<keyword evidence="4" id="KW-1185">Reference proteome</keyword>
<accession>A0A839HBS9</accession>
<name>A0A839HBS9_9GAMM</name>
<feature type="domain" description="Core" evidence="2">
    <location>
        <begin position="1"/>
        <end position="103"/>
    </location>
</feature>
<dbReference type="Pfam" id="PF01521">
    <property type="entry name" value="Fe-S_biosyn"/>
    <property type="match status" value="1"/>
</dbReference>
<protein>
    <submittedName>
        <fullName evidence="3">Iron-sulfur cluster assembly accessory protein</fullName>
    </submittedName>
</protein>
<dbReference type="EMBL" id="JABVCQ010000012">
    <property type="protein sequence ID" value="MBB1126014.1"/>
    <property type="molecule type" value="Genomic_DNA"/>
</dbReference>
<sequence>MPIIVTPAAAEHIQATLLEHGQSIGIRIGTRNHGCAGYTYVVNYADSIEENDSVFYSQGITIIVDNDSLPLVDGTEIDFYKTNLFSQGLEFYNPNVKHQCDCGESFSVE</sequence>
<dbReference type="NCBIfam" id="TIGR00049">
    <property type="entry name" value="iron-sulfur cluster assembly accessory protein"/>
    <property type="match status" value="1"/>
</dbReference>
<dbReference type="GO" id="GO:0051537">
    <property type="term" value="F:2 iron, 2 sulfur cluster binding"/>
    <property type="evidence" value="ECO:0007669"/>
    <property type="project" value="TreeGrafter"/>
</dbReference>
<organism evidence="3 4">
    <name type="scientific">Thiospirillum jenense</name>
    <dbReference type="NCBI Taxonomy" id="1653858"/>
    <lineage>
        <taxon>Bacteria</taxon>
        <taxon>Pseudomonadati</taxon>
        <taxon>Pseudomonadota</taxon>
        <taxon>Gammaproteobacteria</taxon>
        <taxon>Chromatiales</taxon>
        <taxon>Chromatiaceae</taxon>
        <taxon>Thiospirillum</taxon>
    </lineage>
</organism>
<dbReference type="Gene3D" id="2.60.300.12">
    <property type="entry name" value="HesB-like domain"/>
    <property type="match status" value="1"/>
</dbReference>
<evidence type="ECO:0000256" key="1">
    <source>
        <dbReference type="ARBA" id="ARBA00006718"/>
    </source>
</evidence>
<dbReference type="InterPro" id="IPR035903">
    <property type="entry name" value="HesB-like_dom_sf"/>
</dbReference>
<dbReference type="GO" id="GO:0005829">
    <property type="term" value="C:cytosol"/>
    <property type="evidence" value="ECO:0007669"/>
    <property type="project" value="TreeGrafter"/>
</dbReference>
<dbReference type="SUPFAM" id="SSF89360">
    <property type="entry name" value="HesB-like domain"/>
    <property type="match status" value="1"/>
</dbReference>
<dbReference type="Proteomes" id="UP000548632">
    <property type="component" value="Unassembled WGS sequence"/>
</dbReference>
<dbReference type="PANTHER" id="PTHR10072">
    <property type="entry name" value="IRON-SULFUR CLUSTER ASSEMBLY PROTEIN"/>
    <property type="match status" value="1"/>
</dbReference>
<reference evidence="3 4" key="1">
    <citation type="journal article" date="2020" name="Arch. Microbiol.">
        <title>The genome sequence of the giant phototrophic gammaproteobacterium Thiospirillum jenense gives insight into its physiological properties and phylogenetic relationships.</title>
        <authorList>
            <person name="Imhoff J.F."/>
            <person name="Meyer T.E."/>
            <person name="Kyndt J.A."/>
        </authorList>
    </citation>
    <scope>NUCLEOTIDE SEQUENCE [LARGE SCALE GENOMIC DNA]</scope>
    <source>
        <strain evidence="3 4">DSM 216</strain>
    </source>
</reference>
<dbReference type="InterPro" id="IPR016092">
    <property type="entry name" value="ATAP"/>
</dbReference>
<evidence type="ECO:0000259" key="2">
    <source>
        <dbReference type="Pfam" id="PF01521"/>
    </source>
</evidence>
<dbReference type="InterPro" id="IPR050322">
    <property type="entry name" value="Fe-S_cluster_asmbl/transfer"/>
</dbReference>
<gene>
    <name evidence="3" type="ORF">HUK38_07190</name>
</gene>
<dbReference type="GO" id="GO:0016226">
    <property type="term" value="P:iron-sulfur cluster assembly"/>
    <property type="evidence" value="ECO:0007669"/>
    <property type="project" value="InterPro"/>
</dbReference>
<dbReference type="RefSeq" id="WP_182583638.1">
    <property type="nucleotide sequence ID" value="NZ_JABVCQ010000012.1"/>
</dbReference>
<evidence type="ECO:0000313" key="3">
    <source>
        <dbReference type="EMBL" id="MBB1126014.1"/>
    </source>
</evidence>
<dbReference type="InterPro" id="IPR000361">
    <property type="entry name" value="ATAP_core_dom"/>
</dbReference>
<proteinExistence type="inferred from homology"/>
<comment type="similarity">
    <text evidence="1">Belongs to the HesB/IscA family.</text>
</comment>
<dbReference type="PANTHER" id="PTHR10072:SF41">
    <property type="entry name" value="IRON-SULFUR CLUSTER ASSEMBLY 1 HOMOLOG, MITOCHONDRIAL"/>
    <property type="match status" value="1"/>
</dbReference>
<dbReference type="AlphaFoldDB" id="A0A839HBS9"/>
<comment type="caution">
    <text evidence="3">The sequence shown here is derived from an EMBL/GenBank/DDBJ whole genome shotgun (WGS) entry which is preliminary data.</text>
</comment>